<evidence type="ECO:0000313" key="1">
    <source>
        <dbReference type="EMBL" id="PLW79077.1"/>
    </source>
</evidence>
<evidence type="ECO:0000313" key="2">
    <source>
        <dbReference type="Proteomes" id="UP000234881"/>
    </source>
</evidence>
<keyword evidence="2" id="KW-1185">Reference proteome</keyword>
<dbReference type="NCBIfam" id="TIGR01539">
    <property type="entry name" value="portal_lambda"/>
    <property type="match status" value="1"/>
</dbReference>
<sequence>MKMNIIDRTVSYFSPLAGVNRVRARLALDGVRSYDGAKHGRNTAGWDARQTGANTEIGRDLATLRARSRDLIRNNPFAEKAQRVWVNNTVGPDGIMPRVVDDAYDDLMNWSDECDPERVSDLAGLETLISSAIFESGSALVRQIAVHPREGLHIPLQLQVIEPDYLDHGKNDDIKNGRIVNGVEYDLSGRRVAYWLFQDHPGERVNFGRYGVQSIRVPADQFMHIYERTRPGQVHGVPALASSLTRWRDTDNYETAVDQRKAIEACMAAFVTGGDSDDVAAVAKAMGTEANEEVILQKLLGSDLVGLLEPGAIFGLPGNLKVESFTPPASEDSGYLKHKYRGLAAGGNITEMQLTGDMSQANYSSMRGGLIEARLDFRRFQKQVLAHQFVRPCWRSVLATGKLVGRFAGIKPGYRPEITWPVFESIDPLKDVMADLIEVRSGFATPQQKMAERGNDHARTLQAFLDHYKAADKEGLIFDSDPRKVTKTGVANDFGALDPSKED</sequence>
<dbReference type="Proteomes" id="UP000234881">
    <property type="component" value="Unassembled WGS sequence"/>
</dbReference>
<dbReference type="OrthoDB" id="9770450at2"/>
<dbReference type="AlphaFoldDB" id="A0A2N5XX91"/>
<reference evidence="1 2" key="1">
    <citation type="submission" date="2018-01" db="EMBL/GenBank/DDBJ databases">
        <title>The draft genome sequence of Cohaesibacter sp. H1304.</title>
        <authorList>
            <person name="Wang N.-N."/>
            <person name="Du Z.-J."/>
        </authorList>
    </citation>
    <scope>NUCLEOTIDE SEQUENCE [LARGE SCALE GENOMIC DNA]</scope>
    <source>
        <strain evidence="1 2">H1304</strain>
    </source>
</reference>
<protein>
    <submittedName>
        <fullName evidence="1">Phage portal protein</fullName>
    </submittedName>
</protein>
<dbReference type="EMBL" id="PKUQ01000001">
    <property type="protein sequence ID" value="PLW79077.1"/>
    <property type="molecule type" value="Genomic_DNA"/>
</dbReference>
<dbReference type="GO" id="GO:0019068">
    <property type="term" value="P:virion assembly"/>
    <property type="evidence" value="ECO:0007669"/>
    <property type="project" value="InterPro"/>
</dbReference>
<comment type="caution">
    <text evidence="1">The sequence shown here is derived from an EMBL/GenBank/DDBJ whole genome shotgun (WGS) entry which is preliminary data.</text>
</comment>
<dbReference type="RefSeq" id="WP_101532159.1">
    <property type="nucleotide sequence ID" value="NZ_PKUQ01000001.1"/>
</dbReference>
<dbReference type="InterPro" id="IPR006429">
    <property type="entry name" value="Phage_lambda_portal"/>
</dbReference>
<dbReference type="GO" id="GO:0005198">
    <property type="term" value="F:structural molecule activity"/>
    <property type="evidence" value="ECO:0007669"/>
    <property type="project" value="InterPro"/>
</dbReference>
<organism evidence="1 2">
    <name type="scientific">Cohaesibacter celericrescens</name>
    <dbReference type="NCBI Taxonomy" id="2067669"/>
    <lineage>
        <taxon>Bacteria</taxon>
        <taxon>Pseudomonadati</taxon>
        <taxon>Pseudomonadota</taxon>
        <taxon>Alphaproteobacteria</taxon>
        <taxon>Hyphomicrobiales</taxon>
        <taxon>Cohaesibacteraceae</taxon>
    </lineage>
</organism>
<name>A0A2N5XX91_9HYPH</name>
<gene>
    <name evidence="1" type="ORF">C0081_02265</name>
</gene>
<proteinExistence type="predicted"/>
<accession>A0A2N5XX91</accession>
<dbReference type="Pfam" id="PF05136">
    <property type="entry name" value="Phage_portal_2"/>
    <property type="match status" value="1"/>
</dbReference>